<accession>A0AA47P369</accession>
<evidence type="ECO:0000313" key="2">
    <source>
        <dbReference type="EMBL" id="KAK0145162.1"/>
    </source>
</evidence>
<evidence type="ECO:0000259" key="1">
    <source>
        <dbReference type="Pfam" id="PF05726"/>
    </source>
</evidence>
<dbReference type="InterPro" id="IPR012093">
    <property type="entry name" value="Pirin"/>
</dbReference>
<evidence type="ECO:0000313" key="3">
    <source>
        <dbReference type="Proteomes" id="UP001174136"/>
    </source>
</evidence>
<dbReference type="Gene3D" id="2.60.120.10">
    <property type="entry name" value="Jelly Rolls"/>
    <property type="match status" value="2"/>
</dbReference>
<keyword evidence="3" id="KW-1185">Reference proteome</keyword>
<gene>
    <name evidence="2" type="primary">PIR</name>
    <name evidence="2" type="ORF">N1851_015953</name>
</gene>
<dbReference type="GO" id="GO:0030224">
    <property type="term" value="P:monocyte differentiation"/>
    <property type="evidence" value="ECO:0007669"/>
    <property type="project" value="TreeGrafter"/>
</dbReference>
<dbReference type="GO" id="GO:0008127">
    <property type="term" value="F:quercetin 2,3-dioxygenase activity"/>
    <property type="evidence" value="ECO:0007669"/>
    <property type="project" value="TreeGrafter"/>
</dbReference>
<dbReference type="GO" id="GO:0005634">
    <property type="term" value="C:nucleus"/>
    <property type="evidence" value="ECO:0007669"/>
    <property type="project" value="TreeGrafter"/>
</dbReference>
<dbReference type="AlphaFoldDB" id="A0AA47P369"/>
<dbReference type="EMBL" id="JAOPHQ010002880">
    <property type="protein sequence ID" value="KAK0145162.1"/>
    <property type="molecule type" value="Genomic_DNA"/>
</dbReference>
<comment type="caution">
    <text evidence="2">The sequence shown here is derived from an EMBL/GenBank/DDBJ whole genome shotgun (WGS) entry which is preliminary data.</text>
</comment>
<dbReference type="PANTHER" id="PTHR13903:SF8">
    <property type="entry name" value="PIRIN"/>
    <property type="match status" value="1"/>
</dbReference>
<reference evidence="2" key="1">
    <citation type="journal article" date="2023" name="Front. Mar. Sci.">
        <title>A new Merluccius polli reference genome to investigate the effects of global change in West African waters.</title>
        <authorList>
            <person name="Mateo J.L."/>
            <person name="Blanco-Fernandez C."/>
            <person name="Garcia-Vazquez E."/>
            <person name="Machado-Schiaffino G."/>
        </authorList>
    </citation>
    <scope>NUCLEOTIDE SEQUENCE</scope>
    <source>
        <strain evidence="2">C29</strain>
        <tissue evidence="2">Fin</tissue>
    </source>
</reference>
<feature type="domain" description="Pirin C-terminal" evidence="1">
    <location>
        <begin position="102"/>
        <end position="167"/>
    </location>
</feature>
<dbReference type="PIRSF" id="PIRSF006232">
    <property type="entry name" value="Pirin"/>
    <property type="match status" value="1"/>
</dbReference>
<dbReference type="CDD" id="cd02247">
    <property type="entry name" value="cupin_pirin_C"/>
    <property type="match status" value="1"/>
</dbReference>
<dbReference type="InterPro" id="IPR011051">
    <property type="entry name" value="RmlC_Cupin_sf"/>
</dbReference>
<organism evidence="2 3">
    <name type="scientific">Merluccius polli</name>
    <name type="common">Benguela hake</name>
    <name type="synonym">Merluccius cadenati</name>
    <dbReference type="NCBI Taxonomy" id="89951"/>
    <lineage>
        <taxon>Eukaryota</taxon>
        <taxon>Metazoa</taxon>
        <taxon>Chordata</taxon>
        <taxon>Craniata</taxon>
        <taxon>Vertebrata</taxon>
        <taxon>Euteleostomi</taxon>
        <taxon>Actinopterygii</taxon>
        <taxon>Neopterygii</taxon>
        <taxon>Teleostei</taxon>
        <taxon>Neoteleostei</taxon>
        <taxon>Acanthomorphata</taxon>
        <taxon>Zeiogadaria</taxon>
        <taxon>Gadariae</taxon>
        <taxon>Gadiformes</taxon>
        <taxon>Gadoidei</taxon>
        <taxon>Merlucciidae</taxon>
        <taxon>Merluccius</taxon>
    </lineage>
</organism>
<name>A0AA47P369_MERPO</name>
<dbReference type="InterPro" id="IPR014710">
    <property type="entry name" value="RmlC-like_jellyroll"/>
</dbReference>
<dbReference type="InterPro" id="IPR008778">
    <property type="entry name" value="Pirin_C_dom"/>
</dbReference>
<dbReference type="Pfam" id="PF05726">
    <property type="entry name" value="Pirin_C"/>
    <property type="match status" value="1"/>
</dbReference>
<protein>
    <submittedName>
        <fullName evidence="2">Pirin</fullName>
    </submittedName>
</protein>
<sequence length="182" mass="20608">MYTSPGPLRMVTYILEGSSAHEDFCGHSVDDRGTGGRSTVGLQLWVNLPGLHKMVEPSYQELKSRDSKVYTRTPTLHLDFTLQPGAEHVQPVPAGPEEQQQLVEPHPLWFFWEGDCVKIENKGSDAVRFVLIAGEPIGEPVVQRPFVMTTEEEMSQAIRDYQSGRNGFERAVNWRSKIRDRL</sequence>
<dbReference type="PANTHER" id="PTHR13903">
    <property type="entry name" value="PIRIN-RELATED"/>
    <property type="match status" value="1"/>
</dbReference>
<dbReference type="Proteomes" id="UP001174136">
    <property type="component" value="Unassembled WGS sequence"/>
</dbReference>
<proteinExistence type="predicted"/>
<dbReference type="SUPFAM" id="SSF51182">
    <property type="entry name" value="RmlC-like cupins"/>
    <property type="match status" value="1"/>
</dbReference>